<feature type="binding site" evidence="3">
    <location>
        <position position="83"/>
    </location>
    <ligand>
        <name>Cu cation</name>
        <dbReference type="ChEBI" id="CHEBI:23378"/>
    </ligand>
</feature>
<gene>
    <name evidence="6" type="ORF">ebA2886</name>
</gene>
<dbReference type="SUPFAM" id="SSF52833">
    <property type="entry name" value="Thioredoxin-like"/>
    <property type="match status" value="1"/>
</dbReference>
<dbReference type="CDD" id="cd02968">
    <property type="entry name" value="SCO"/>
    <property type="match status" value="1"/>
</dbReference>
<dbReference type="Pfam" id="PF02630">
    <property type="entry name" value="SCO1-SenC"/>
    <property type="match status" value="1"/>
</dbReference>
<dbReference type="InterPro" id="IPR013766">
    <property type="entry name" value="Thioredoxin_domain"/>
</dbReference>
<keyword evidence="3" id="KW-0479">Metal-binding</keyword>
<dbReference type="RefSeq" id="WP_011237464.1">
    <property type="nucleotide sequence ID" value="NC_006513.1"/>
</dbReference>
<sequence>MSVLRTAVALMLVAALGIIAFAGMTDGFRVVTSEAARRLAVAERPAVVPDVRLAGADGTIRPLHAALASDRRVALVDFIYTRCDTICSVLGNEFQQLQREIVAQGLQDRVRLITISFDPAHDDPATLALYAIRMNANPALWQFATVADTRKLMPLLASFGIVVIPDGMGGFVHNAAIHAVTPDGRLARIHGLGEFRQALYEAAGLAAAGQG</sequence>
<comment type="similarity">
    <text evidence="1">Belongs to the SCO1/2 family.</text>
</comment>
<keyword evidence="4" id="KW-1015">Disulfide bond</keyword>
<accession>A0A574</accession>
<proteinExistence type="inferred from homology"/>
<dbReference type="HOGENOM" id="CLU_050131_4_4_4"/>
<dbReference type="eggNOG" id="COG1999">
    <property type="taxonomic scope" value="Bacteria"/>
</dbReference>
<dbReference type="InterPro" id="IPR036249">
    <property type="entry name" value="Thioredoxin-like_sf"/>
</dbReference>
<dbReference type="Proteomes" id="UP000006552">
    <property type="component" value="Chromosome"/>
</dbReference>
<dbReference type="KEGG" id="eba:ebA2886"/>
<feature type="binding site" evidence="3">
    <location>
        <position position="87"/>
    </location>
    <ligand>
        <name>Cu cation</name>
        <dbReference type="ChEBI" id="CHEBI:23378"/>
    </ligand>
</feature>
<evidence type="ECO:0000256" key="4">
    <source>
        <dbReference type="PIRSR" id="PIRSR603782-2"/>
    </source>
</evidence>
<dbReference type="AlphaFoldDB" id="A0A574"/>
<dbReference type="Gene3D" id="3.40.30.10">
    <property type="entry name" value="Glutaredoxin"/>
    <property type="match status" value="1"/>
</dbReference>
<organism evidence="6 7">
    <name type="scientific">Aromatoleum aromaticum (strain DSM 19018 / LMG 30748 / EbN1)</name>
    <name type="common">Azoarcus sp. (strain EbN1)</name>
    <dbReference type="NCBI Taxonomy" id="76114"/>
    <lineage>
        <taxon>Bacteria</taxon>
        <taxon>Pseudomonadati</taxon>
        <taxon>Pseudomonadota</taxon>
        <taxon>Betaproteobacteria</taxon>
        <taxon>Rhodocyclales</taxon>
        <taxon>Rhodocyclaceae</taxon>
        <taxon>Aromatoleum</taxon>
    </lineage>
</organism>
<keyword evidence="2 3" id="KW-0186">Copper</keyword>
<dbReference type="EMBL" id="CR555306">
    <property type="protein sequence ID" value="CAI07750.1"/>
    <property type="molecule type" value="Genomic_DNA"/>
</dbReference>
<dbReference type="GO" id="GO:0046872">
    <property type="term" value="F:metal ion binding"/>
    <property type="evidence" value="ECO:0007669"/>
    <property type="project" value="UniProtKB-KW"/>
</dbReference>
<name>A0A574_AROAE</name>
<dbReference type="InterPro" id="IPR003782">
    <property type="entry name" value="SCO1/SenC"/>
</dbReference>
<evidence type="ECO:0000259" key="5">
    <source>
        <dbReference type="PROSITE" id="PS51352"/>
    </source>
</evidence>
<evidence type="ECO:0000313" key="6">
    <source>
        <dbReference type="EMBL" id="CAI07750.1"/>
    </source>
</evidence>
<dbReference type="PROSITE" id="PS51352">
    <property type="entry name" value="THIOREDOXIN_2"/>
    <property type="match status" value="1"/>
</dbReference>
<evidence type="ECO:0000256" key="2">
    <source>
        <dbReference type="ARBA" id="ARBA00023008"/>
    </source>
</evidence>
<protein>
    <submittedName>
        <fullName evidence="6">Predicted uncharacterized protein SCO1/SenC/PrrC, involved in biogenesis of respiratory and photosynthetic systems</fullName>
    </submittedName>
</protein>
<keyword evidence="7" id="KW-1185">Reference proteome</keyword>
<evidence type="ECO:0000256" key="1">
    <source>
        <dbReference type="ARBA" id="ARBA00010996"/>
    </source>
</evidence>
<feature type="domain" description="Thioredoxin" evidence="5">
    <location>
        <begin position="42"/>
        <end position="194"/>
    </location>
</feature>
<reference evidence="6 7" key="1">
    <citation type="journal article" date="2005" name="Arch. Microbiol.">
        <title>The genome sequence of an anaerobic aromatic-degrading denitrifying bacterium, strain EbN1.</title>
        <authorList>
            <person name="Rabus R."/>
            <person name="Kube M."/>
            <person name="Heider J."/>
            <person name="Beck A."/>
            <person name="Heitmann K."/>
            <person name="Widdel F."/>
            <person name="Reinhardt R."/>
        </authorList>
    </citation>
    <scope>NUCLEOTIDE SEQUENCE [LARGE SCALE GENOMIC DNA]</scope>
    <source>
        <strain evidence="6 7">EbN1</strain>
    </source>
</reference>
<feature type="disulfide bond" description="Redox-active" evidence="4">
    <location>
        <begin position="83"/>
        <end position="87"/>
    </location>
</feature>
<evidence type="ECO:0000313" key="7">
    <source>
        <dbReference type="Proteomes" id="UP000006552"/>
    </source>
</evidence>
<evidence type="ECO:0000256" key="3">
    <source>
        <dbReference type="PIRSR" id="PIRSR603782-1"/>
    </source>
</evidence>
<dbReference type="STRING" id="76114.ebA2886"/>